<accession>E6QHK5</accession>
<organism evidence="1">
    <name type="scientific">mine drainage metagenome</name>
    <dbReference type="NCBI Taxonomy" id="410659"/>
    <lineage>
        <taxon>unclassified sequences</taxon>
        <taxon>metagenomes</taxon>
        <taxon>ecological metagenomes</taxon>
    </lineage>
</organism>
<evidence type="ECO:0000313" key="1">
    <source>
        <dbReference type="EMBL" id="CBI06719.1"/>
    </source>
</evidence>
<dbReference type="AlphaFoldDB" id="E6QHK5"/>
<sequence>MDRGDGAFFAGAEQTAEDFVAVEFFATAVLFDDHVGDFVDALVGGEAALALLAFAATTDGVRILAFAAVNDAVLGKTTKRALHRFLFYSGVEDGVGSA</sequence>
<protein>
    <submittedName>
        <fullName evidence="1">Uncharacterized protein</fullName>
    </submittedName>
</protein>
<comment type="caution">
    <text evidence="1">The sequence shown here is derived from an EMBL/GenBank/DDBJ whole genome shotgun (WGS) entry which is preliminary data.</text>
</comment>
<name>E6QHK5_9ZZZZ</name>
<proteinExistence type="predicted"/>
<gene>
    <name evidence="1" type="ORF">CARN6_2837</name>
</gene>
<dbReference type="EMBL" id="CABQ01000011">
    <property type="protein sequence ID" value="CBI06719.1"/>
    <property type="molecule type" value="Genomic_DNA"/>
</dbReference>
<reference evidence="1" key="1">
    <citation type="submission" date="2009-10" db="EMBL/GenBank/DDBJ databases">
        <title>Diversity of trophic interactions inside an arsenic-rich microbial ecosystem.</title>
        <authorList>
            <person name="Bertin P.N."/>
            <person name="Heinrich-Salmeron A."/>
            <person name="Pelletier E."/>
            <person name="Goulhen-Chollet F."/>
            <person name="Arsene-Ploetze F."/>
            <person name="Gallien S."/>
            <person name="Calteau A."/>
            <person name="Vallenet D."/>
            <person name="Casiot C."/>
            <person name="Chane-Woon-Ming B."/>
            <person name="Giloteaux L."/>
            <person name="Barakat M."/>
            <person name="Bonnefoy V."/>
            <person name="Bruneel O."/>
            <person name="Chandler M."/>
            <person name="Cleiss J."/>
            <person name="Duran R."/>
            <person name="Elbaz-Poulichet F."/>
            <person name="Fonknechten N."/>
            <person name="Lauga B."/>
            <person name="Mornico D."/>
            <person name="Ortet P."/>
            <person name="Schaeffer C."/>
            <person name="Siguier P."/>
            <person name="Alexander Thil Smith A."/>
            <person name="Van Dorsselaer A."/>
            <person name="Weissenbach J."/>
            <person name="Medigue C."/>
            <person name="Le Paslier D."/>
        </authorList>
    </citation>
    <scope>NUCLEOTIDE SEQUENCE</scope>
</reference>